<sequence>MYGPIIRQSGMSFVLFRNRDDKSSPVRNVTLPTTPTTIPYRESKFISLHRCAADVHAHAQPGAVDLREVVRQRLEDYTEAPPRGQVTLRVQTRAEV</sequence>
<evidence type="ECO:0000313" key="1">
    <source>
        <dbReference type="EMBL" id="RYP04237.1"/>
    </source>
</evidence>
<name>A0A4Q4TFN7_9PEZI</name>
<organism evidence="1 2">
    <name type="scientific">Monosporascus ibericus</name>
    <dbReference type="NCBI Taxonomy" id="155417"/>
    <lineage>
        <taxon>Eukaryota</taxon>
        <taxon>Fungi</taxon>
        <taxon>Dikarya</taxon>
        <taxon>Ascomycota</taxon>
        <taxon>Pezizomycotina</taxon>
        <taxon>Sordariomycetes</taxon>
        <taxon>Xylariomycetidae</taxon>
        <taxon>Xylariales</taxon>
        <taxon>Xylariales incertae sedis</taxon>
        <taxon>Monosporascus</taxon>
    </lineage>
</organism>
<dbReference type="EMBL" id="QJNU01000219">
    <property type="protein sequence ID" value="RYP04237.1"/>
    <property type="molecule type" value="Genomic_DNA"/>
</dbReference>
<dbReference type="Proteomes" id="UP000293360">
    <property type="component" value="Unassembled WGS sequence"/>
</dbReference>
<protein>
    <submittedName>
        <fullName evidence="1">Uncharacterized protein</fullName>
    </submittedName>
</protein>
<comment type="caution">
    <text evidence="1">The sequence shown here is derived from an EMBL/GenBank/DDBJ whole genome shotgun (WGS) entry which is preliminary data.</text>
</comment>
<proteinExistence type="predicted"/>
<accession>A0A4Q4TFN7</accession>
<dbReference type="AlphaFoldDB" id="A0A4Q4TFN7"/>
<reference evidence="1 2" key="1">
    <citation type="submission" date="2018-06" db="EMBL/GenBank/DDBJ databases">
        <title>Complete Genomes of Monosporascus.</title>
        <authorList>
            <person name="Robinson A.J."/>
            <person name="Natvig D.O."/>
        </authorList>
    </citation>
    <scope>NUCLEOTIDE SEQUENCE [LARGE SCALE GENOMIC DNA]</scope>
    <source>
        <strain evidence="1 2">CBS 110550</strain>
    </source>
</reference>
<evidence type="ECO:0000313" key="2">
    <source>
        <dbReference type="Proteomes" id="UP000293360"/>
    </source>
</evidence>
<gene>
    <name evidence="1" type="ORF">DL764_004576</name>
</gene>
<keyword evidence="2" id="KW-1185">Reference proteome</keyword>